<dbReference type="GO" id="GO:0003700">
    <property type="term" value="F:DNA-binding transcription factor activity"/>
    <property type="evidence" value="ECO:0007669"/>
    <property type="project" value="TreeGrafter"/>
</dbReference>
<dbReference type="InterPro" id="IPR009057">
    <property type="entry name" value="Homeodomain-like_sf"/>
</dbReference>
<keyword evidence="2 4" id="KW-0238">DNA-binding</keyword>
<reference evidence="6" key="1">
    <citation type="journal article" date="2014" name="Int. J. Syst. Evol. Microbiol.">
        <title>Complete genome sequence of Corynebacterium casei LMG S-19264T (=DSM 44701T), isolated from a smear-ripened cheese.</title>
        <authorList>
            <consortium name="US DOE Joint Genome Institute (JGI-PGF)"/>
            <person name="Walter F."/>
            <person name="Albersmeier A."/>
            <person name="Kalinowski J."/>
            <person name="Ruckert C."/>
        </authorList>
    </citation>
    <scope>NUCLEOTIDE SEQUENCE</scope>
    <source>
        <strain evidence="6">VKM Ac-1321</strain>
    </source>
</reference>
<dbReference type="AlphaFoldDB" id="A0A9W6NS27"/>
<dbReference type="PANTHER" id="PTHR30055:SF209">
    <property type="entry name" value="POSSIBLE TRANSCRIPTIONAL REGULATORY PROTEIN (PROBABLY TETR-FAMILY)"/>
    <property type="match status" value="1"/>
</dbReference>
<dbReference type="SUPFAM" id="SSF46689">
    <property type="entry name" value="Homeodomain-like"/>
    <property type="match status" value="1"/>
</dbReference>
<feature type="DNA-binding region" description="H-T-H motif" evidence="4">
    <location>
        <begin position="29"/>
        <end position="48"/>
    </location>
</feature>
<protein>
    <submittedName>
        <fullName evidence="6">TetR family transcriptional regulator</fullName>
    </submittedName>
</protein>
<gene>
    <name evidence="6" type="ORF">GCM10017581_086310</name>
</gene>
<accession>A0A9W6NS27</accession>
<dbReference type="Pfam" id="PF13305">
    <property type="entry name" value="TetR_C_33"/>
    <property type="match status" value="1"/>
</dbReference>
<evidence type="ECO:0000256" key="2">
    <source>
        <dbReference type="ARBA" id="ARBA00023125"/>
    </source>
</evidence>
<evidence type="ECO:0000259" key="5">
    <source>
        <dbReference type="PROSITE" id="PS50977"/>
    </source>
</evidence>
<dbReference type="SUPFAM" id="SSF48498">
    <property type="entry name" value="Tetracyclin repressor-like, C-terminal domain"/>
    <property type="match status" value="1"/>
</dbReference>
<organism evidence="6 7">
    <name type="scientific">Dactylosporangium matsuzakiense</name>
    <dbReference type="NCBI Taxonomy" id="53360"/>
    <lineage>
        <taxon>Bacteria</taxon>
        <taxon>Bacillati</taxon>
        <taxon>Actinomycetota</taxon>
        <taxon>Actinomycetes</taxon>
        <taxon>Micromonosporales</taxon>
        <taxon>Micromonosporaceae</taxon>
        <taxon>Dactylosporangium</taxon>
    </lineage>
</organism>
<dbReference type="Proteomes" id="UP001143480">
    <property type="component" value="Unassembled WGS sequence"/>
</dbReference>
<keyword evidence="7" id="KW-1185">Reference proteome</keyword>
<dbReference type="InterPro" id="IPR001647">
    <property type="entry name" value="HTH_TetR"/>
</dbReference>
<sequence length="182" mass="18975">MAPVNLELTVRLVDAAARILVEDGPGGLSLRKVAAAAGVSTMPVYTLFGDKQGLLDAMHREGFRRLGLALAAVPRTDDALADLVALGFAYREAALASPHLYGLMFTGGFGHTEAADATYRPLVTAVARCQSEGVFAGADPEPVALHLWALAHGMVSLELSGKVDGAAFAEQLGYAGLPFLAR</sequence>
<dbReference type="PANTHER" id="PTHR30055">
    <property type="entry name" value="HTH-TYPE TRANSCRIPTIONAL REGULATOR RUTR"/>
    <property type="match status" value="1"/>
</dbReference>
<dbReference type="PRINTS" id="PR00455">
    <property type="entry name" value="HTHTETR"/>
</dbReference>
<dbReference type="Gene3D" id="1.10.357.10">
    <property type="entry name" value="Tetracycline Repressor, domain 2"/>
    <property type="match status" value="1"/>
</dbReference>
<dbReference type="InterPro" id="IPR036271">
    <property type="entry name" value="Tet_transcr_reg_TetR-rel_C_sf"/>
</dbReference>
<evidence type="ECO:0000256" key="3">
    <source>
        <dbReference type="ARBA" id="ARBA00023163"/>
    </source>
</evidence>
<keyword evidence="1" id="KW-0805">Transcription regulation</keyword>
<evidence type="ECO:0000256" key="1">
    <source>
        <dbReference type="ARBA" id="ARBA00023015"/>
    </source>
</evidence>
<comment type="caution">
    <text evidence="6">The sequence shown here is derived from an EMBL/GenBank/DDBJ whole genome shotgun (WGS) entry which is preliminary data.</text>
</comment>
<dbReference type="GO" id="GO:0000976">
    <property type="term" value="F:transcription cis-regulatory region binding"/>
    <property type="evidence" value="ECO:0007669"/>
    <property type="project" value="TreeGrafter"/>
</dbReference>
<evidence type="ECO:0000256" key="4">
    <source>
        <dbReference type="PROSITE-ProRule" id="PRU00335"/>
    </source>
</evidence>
<reference evidence="6" key="2">
    <citation type="submission" date="2023-01" db="EMBL/GenBank/DDBJ databases">
        <authorList>
            <person name="Sun Q."/>
            <person name="Evtushenko L."/>
        </authorList>
    </citation>
    <scope>NUCLEOTIDE SEQUENCE</scope>
    <source>
        <strain evidence="6">VKM Ac-1321</strain>
    </source>
</reference>
<proteinExistence type="predicted"/>
<dbReference type="PROSITE" id="PS50977">
    <property type="entry name" value="HTH_TETR_2"/>
    <property type="match status" value="1"/>
</dbReference>
<dbReference type="Pfam" id="PF00440">
    <property type="entry name" value="TetR_N"/>
    <property type="match status" value="1"/>
</dbReference>
<dbReference type="EMBL" id="BSFP01000080">
    <property type="protein sequence ID" value="GLL06881.1"/>
    <property type="molecule type" value="Genomic_DNA"/>
</dbReference>
<dbReference type="RefSeq" id="WP_261963747.1">
    <property type="nucleotide sequence ID" value="NZ_BAAAXA010000003.1"/>
</dbReference>
<feature type="domain" description="HTH tetR-type" evidence="5">
    <location>
        <begin position="6"/>
        <end position="66"/>
    </location>
</feature>
<keyword evidence="3" id="KW-0804">Transcription</keyword>
<dbReference type="InterPro" id="IPR025996">
    <property type="entry name" value="MT1864/Rv1816-like_C"/>
</dbReference>
<name>A0A9W6NS27_9ACTN</name>
<dbReference type="InterPro" id="IPR050109">
    <property type="entry name" value="HTH-type_TetR-like_transc_reg"/>
</dbReference>
<evidence type="ECO:0000313" key="7">
    <source>
        <dbReference type="Proteomes" id="UP001143480"/>
    </source>
</evidence>
<evidence type="ECO:0000313" key="6">
    <source>
        <dbReference type="EMBL" id="GLL06881.1"/>
    </source>
</evidence>